<accession>A0ABU1IR15</accession>
<reference evidence="8 9" key="1">
    <citation type="submission" date="2023-07" db="EMBL/GenBank/DDBJ databases">
        <title>Genomic Encyclopedia of Type Strains, Phase IV (KMG-IV): sequencing the most valuable type-strain genomes for metagenomic binning, comparative biology and taxonomic classification.</title>
        <authorList>
            <person name="Goeker M."/>
        </authorList>
    </citation>
    <scope>NUCLEOTIDE SEQUENCE [LARGE SCALE GENOMIC DNA]</scope>
    <source>
        <strain evidence="8 9">DSM 45903</strain>
    </source>
</reference>
<dbReference type="PANTHER" id="PTHR32125:SF4">
    <property type="entry name" value="2-C-METHYL-D-ERYTHRITOL 4-PHOSPHATE CYTIDYLYLTRANSFERASE, CHLOROPLASTIC"/>
    <property type="match status" value="1"/>
</dbReference>
<gene>
    <name evidence="7" type="primary">ispD</name>
    <name evidence="8" type="ORF">JOE21_002999</name>
</gene>
<evidence type="ECO:0000256" key="2">
    <source>
        <dbReference type="ARBA" id="ARBA00004787"/>
    </source>
</evidence>
<proteinExistence type="inferred from homology"/>
<keyword evidence="5 7" id="KW-0548">Nucleotidyltransferase</keyword>
<dbReference type="InterPro" id="IPR034683">
    <property type="entry name" value="IspD/TarI"/>
</dbReference>
<protein>
    <recommendedName>
        <fullName evidence="7">2-C-methyl-D-erythritol 4-phosphate cytidylyltransferase</fullName>
        <ecNumber evidence="7">2.7.7.60</ecNumber>
    </recommendedName>
    <alternativeName>
        <fullName evidence="7">4-diphosphocytidyl-2C-methyl-D-erythritol synthase</fullName>
    </alternativeName>
    <alternativeName>
        <fullName evidence="7">MEP cytidylyltransferase</fullName>
        <shortName evidence="7">MCT</shortName>
    </alternativeName>
</protein>
<dbReference type="CDD" id="cd02516">
    <property type="entry name" value="CDP-ME_synthetase"/>
    <property type="match status" value="1"/>
</dbReference>
<comment type="catalytic activity">
    <reaction evidence="1 7">
        <text>2-C-methyl-D-erythritol 4-phosphate + CTP + H(+) = 4-CDP-2-C-methyl-D-erythritol + diphosphate</text>
        <dbReference type="Rhea" id="RHEA:13429"/>
        <dbReference type="ChEBI" id="CHEBI:15378"/>
        <dbReference type="ChEBI" id="CHEBI:33019"/>
        <dbReference type="ChEBI" id="CHEBI:37563"/>
        <dbReference type="ChEBI" id="CHEBI:57823"/>
        <dbReference type="ChEBI" id="CHEBI:58262"/>
        <dbReference type="EC" id="2.7.7.60"/>
    </reaction>
</comment>
<comment type="caution">
    <text evidence="8">The sequence shown here is derived from an EMBL/GenBank/DDBJ whole genome shotgun (WGS) entry which is preliminary data.</text>
</comment>
<evidence type="ECO:0000256" key="3">
    <source>
        <dbReference type="ARBA" id="ARBA00009789"/>
    </source>
</evidence>
<feature type="site" description="Positions MEP for the nucleophilic attack" evidence="7">
    <location>
        <position position="152"/>
    </location>
</feature>
<dbReference type="EC" id="2.7.7.60" evidence="7"/>
<keyword evidence="4 7" id="KW-0808">Transferase</keyword>
<evidence type="ECO:0000313" key="9">
    <source>
        <dbReference type="Proteomes" id="UP001185012"/>
    </source>
</evidence>
<dbReference type="RefSeq" id="WP_309867652.1">
    <property type="nucleotide sequence ID" value="NZ_JAVDQG010000007.1"/>
</dbReference>
<dbReference type="EMBL" id="JAVDQG010000007">
    <property type="protein sequence ID" value="MDR6226987.1"/>
    <property type="molecule type" value="Genomic_DNA"/>
</dbReference>
<dbReference type="Pfam" id="PF01128">
    <property type="entry name" value="IspD"/>
    <property type="match status" value="1"/>
</dbReference>
<dbReference type="SUPFAM" id="SSF53448">
    <property type="entry name" value="Nucleotide-diphospho-sugar transferases"/>
    <property type="match status" value="1"/>
</dbReference>
<dbReference type="NCBIfam" id="TIGR00453">
    <property type="entry name" value="ispD"/>
    <property type="match status" value="1"/>
</dbReference>
<evidence type="ECO:0000256" key="6">
    <source>
        <dbReference type="ARBA" id="ARBA00023229"/>
    </source>
</evidence>
<feature type="site" description="Positions MEP for the nucleophilic attack" evidence="7">
    <location>
        <position position="207"/>
    </location>
</feature>
<evidence type="ECO:0000256" key="1">
    <source>
        <dbReference type="ARBA" id="ARBA00001282"/>
    </source>
</evidence>
<dbReference type="InterPro" id="IPR018294">
    <property type="entry name" value="ISPD_synthase_CS"/>
</dbReference>
<dbReference type="InterPro" id="IPR029044">
    <property type="entry name" value="Nucleotide-diphossugar_trans"/>
</dbReference>
<comment type="pathway">
    <text evidence="2 7">Isoprenoid biosynthesis; isopentenyl diphosphate biosynthesis via DXP pathway; isopentenyl diphosphate from 1-deoxy-D-xylulose 5-phosphate: step 2/6.</text>
</comment>
<dbReference type="HAMAP" id="MF_00108">
    <property type="entry name" value="IspD"/>
    <property type="match status" value="1"/>
</dbReference>
<evidence type="ECO:0000256" key="7">
    <source>
        <dbReference type="HAMAP-Rule" id="MF_00108"/>
    </source>
</evidence>
<dbReference type="InterPro" id="IPR050088">
    <property type="entry name" value="IspD/TarI_cytidylyltransf_bact"/>
</dbReference>
<name>A0ABU1IR15_9BACL</name>
<sequence length="228" mass="25210">MSVGVVIPAAGKGKRMGASVSKQFLDLYGEPILIRTLRVVSDHPAVTQTVVVVGREERARVESLLAQHGFNSKRVQTVIGGKERQQSVFEGLKALSTRWVLVHDAVRPFITHDRITALLTGAEETGAAILAVPVKDTIKEVEEGVVSRTLERNRLWAVQTPQAFRRELLLQAHRAADQTVLATDDAMLVESMGVPVRVVEGDYANIKLTTKEDWVLAEAIWRKRSSEQ</sequence>
<organism evidence="8 9">
    <name type="scientific">Desmospora profundinema</name>
    <dbReference type="NCBI Taxonomy" id="1571184"/>
    <lineage>
        <taxon>Bacteria</taxon>
        <taxon>Bacillati</taxon>
        <taxon>Bacillota</taxon>
        <taxon>Bacilli</taxon>
        <taxon>Bacillales</taxon>
        <taxon>Thermoactinomycetaceae</taxon>
        <taxon>Desmospora</taxon>
    </lineage>
</organism>
<comment type="function">
    <text evidence="7">Catalyzes the formation of 4-diphosphocytidyl-2-C-methyl-D-erythritol from CTP and 2-C-methyl-D-erythritol 4-phosphate (MEP).</text>
</comment>
<dbReference type="GO" id="GO:0050518">
    <property type="term" value="F:2-C-methyl-D-erythritol 4-phosphate cytidylyltransferase activity"/>
    <property type="evidence" value="ECO:0007669"/>
    <property type="project" value="UniProtKB-EC"/>
</dbReference>
<dbReference type="PROSITE" id="PS01295">
    <property type="entry name" value="ISPD"/>
    <property type="match status" value="1"/>
</dbReference>
<feature type="site" description="Transition state stabilizer" evidence="7">
    <location>
        <position position="22"/>
    </location>
</feature>
<keyword evidence="6 7" id="KW-0414">Isoprene biosynthesis</keyword>
<evidence type="ECO:0000256" key="4">
    <source>
        <dbReference type="ARBA" id="ARBA00022679"/>
    </source>
</evidence>
<dbReference type="InterPro" id="IPR001228">
    <property type="entry name" value="IspD"/>
</dbReference>
<dbReference type="Proteomes" id="UP001185012">
    <property type="component" value="Unassembled WGS sequence"/>
</dbReference>
<evidence type="ECO:0000313" key="8">
    <source>
        <dbReference type="EMBL" id="MDR6226987.1"/>
    </source>
</evidence>
<keyword evidence="9" id="KW-1185">Reference proteome</keyword>
<comment type="similarity">
    <text evidence="3 7">Belongs to the IspD/TarI cytidylyltransferase family. IspD subfamily.</text>
</comment>
<dbReference type="Gene3D" id="3.90.550.10">
    <property type="entry name" value="Spore Coat Polysaccharide Biosynthesis Protein SpsA, Chain A"/>
    <property type="match status" value="1"/>
</dbReference>
<evidence type="ECO:0000256" key="5">
    <source>
        <dbReference type="ARBA" id="ARBA00022695"/>
    </source>
</evidence>
<dbReference type="PANTHER" id="PTHR32125">
    <property type="entry name" value="2-C-METHYL-D-ERYTHRITOL 4-PHOSPHATE CYTIDYLYLTRANSFERASE, CHLOROPLASTIC"/>
    <property type="match status" value="1"/>
</dbReference>
<feature type="site" description="Transition state stabilizer" evidence="7">
    <location>
        <position position="15"/>
    </location>
</feature>